<gene>
    <name evidence="5" type="ORF">V6N12_013117</name>
</gene>
<dbReference type="InterPro" id="IPR015943">
    <property type="entry name" value="WD40/YVTN_repeat-like_dom_sf"/>
</dbReference>
<evidence type="ECO:0000256" key="1">
    <source>
        <dbReference type="ARBA" id="ARBA00004329"/>
    </source>
</evidence>
<accession>A0ABR1ZX95</accession>
<feature type="domain" description="BCAS3 WD40" evidence="4">
    <location>
        <begin position="72"/>
        <end position="474"/>
    </location>
</feature>
<feature type="compositionally biased region" description="Polar residues" evidence="2">
    <location>
        <begin position="813"/>
        <end position="824"/>
    </location>
</feature>
<feature type="region of interest" description="Disordered" evidence="2">
    <location>
        <begin position="640"/>
        <end position="659"/>
    </location>
</feature>
<reference evidence="5 6" key="1">
    <citation type="journal article" date="2024" name="G3 (Bethesda)">
        <title>Genome assembly of Hibiscus sabdariffa L. provides insights into metabolisms of medicinal natural products.</title>
        <authorList>
            <person name="Kim T."/>
        </authorList>
    </citation>
    <scope>NUCLEOTIDE SEQUENCE [LARGE SCALE GENOMIC DNA]</scope>
    <source>
        <strain evidence="5">TK-2024</strain>
        <tissue evidence="5">Old leaves</tissue>
    </source>
</reference>
<dbReference type="InterPro" id="IPR001680">
    <property type="entry name" value="WD40_rpt"/>
</dbReference>
<keyword evidence="6" id="KW-1185">Reference proteome</keyword>
<dbReference type="SMART" id="SM00320">
    <property type="entry name" value="WD40"/>
    <property type="match status" value="3"/>
</dbReference>
<dbReference type="InterPro" id="IPR045142">
    <property type="entry name" value="BCAS3-like"/>
</dbReference>
<evidence type="ECO:0000259" key="3">
    <source>
        <dbReference type="Pfam" id="PF12490"/>
    </source>
</evidence>
<dbReference type="Pfam" id="PF21034">
    <property type="entry name" value="BCAS3_WD40"/>
    <property type="match status" value="1"/>
</dbReference>
<name>A0ABR1ZX95_9ROSI</name>
<dbReference type="PANTHER" id="PTHR13268:SF7">
    <property type="entry name" value="AUTOPHAGY-RELATED PROTEIN 18F"/>
    <property type="match status" value="1"/>
</dbReference>
<protein>
    <recommendedName>
        <fullName evidence="7">BCAS3 domain-containing protein</fullName>
    </recommendedName>
</protein>
<feature type="domain" description="BCAS3" evidence="3">
    <location>
        <begin position="606"/>
        <end position="750"/>
    </location>
</feature>
<comment type="subcellular location">
    <subcellularLocation>
        <location evidence="1">Preautophagosomal structure</location>
    </subcellularLocation>
</comment>
<dbReference type="InterPro" id="IPR048382">
    <property type="entry name" value="BCAS3_WD40"/>
</dbReference>
<comment type="caution">
    <text evidence="5">The sequence shown here is derived from an EMBL/GenBank/DDBJ whole genome shotgun (WGS) entry which is preliminary data.</text>
</comment>
<feature type="compositionally biased region" description="Polar residues" evidence="2">
    <location>
        <begin position="768"/>
        <end position="777"/>
    </location>
</feature>
<dbReference type="Gene3D" id="2.130.10.10">
    <property type="entry name" value="YVTN repeat-like/Quinoprotein amine dehydrogenase"/>
    <property type="match status" value="1"/>
</dbReference>
<evidence type="ECO:0000256" key="2">
    <source>
        <dbReference type="SAM" id="MobiDB-lite"/>
    </source>
</evidence>
<dbReference type="PANTHER" id="PTHR13268">
    <property type="entry name" value="BREAST CARCINOMA AMPLIFIED SEQUENCE 3"/>
    <property type="match status" value="1"/>
</dbReference>
<proteinExistence type="predicted"/>
<evidence type="ECO:0000313" key="6">
    <source>
        <dbReference type="Proteomes" id="UP001472677"/>
    </source>
</evidence>
<dbReference type="SUPFAM" id="SSF50978">
    <property type="entry name" value="WD40 repeat-like"/>
    <property type="match status" value="1"/>
</dbReference>
<evidence type="ECO:0008006" key="7">
    <source>
        <dbReference type="Google" id="ProtNLM"/>
    </source>
</evidence>
<evidence type="ECO:0000313" key="5">
    <source>
        <dbReference type="EMBL" id="KAK8485322.1"/>
    </source>
</evidence>
<dbReference type="Pfam" id="PF12490">
    <property type="entry name" value="BCAS3"/>
    <property type="match status" value="1"/>
</dbReference>
<sequence length="824" mass="88829">MRNSADGHGQSKTQVGGVVSRSARSSFRAISSYLRIVSSGASTVARSAVSVASSIVDREDDSGYDQVNWAGFDKLEGEGDVIRRVLLLGYRSGFQVWDVEEADNVRDLVSKRDCPVSFMQMLPKPAAAKRLDDKFADSRPLLVVCAYGSLSRDDLIQGSSCNGNKPNSDSGNGTVVPTVVQFYSLRSQSYVHVLKFRSAVYSVRCSSRIVAVAQAAQIHCFDVTKLEREYTILTNPIVSGCPGSGGIGYGPLAVGPRWLAYSGSPVVGSDCGRISPQHLTPSASFPGFSSNGSLVAHYAKESSKQLAAGIVTLGDMGYKKLSRYLPDSYNYLQSGSPGRKGNGTVNGHLVDVDNIGMVIVRDIVSKVVITQFRAHNNHISALCFDPSGTLLVTASVQGHNINVFKIMPGLQGSSSACDAQASYAHLYRLQRGITNAVIQDISFSDDSNWIMISSSRGTSHLFAINPVGGSVCFQSGDADFGHKNDSLGVMTKPQVPWLPNSSLCASGPPLTLSVVSRIRNGSNGWRGTVSGAAAAATGKVGSVSGAIASSFHNCKGNNFLFSESCSSKGKYHLLVFSPSGCMIQYALQPSAEPGSTPVVTGLNTTYESTTDSDGRLVVEAIQKWNICQKHTRREREDNVDIYGENGTSDNSKVYPEETKNGSTCLDPAYPVNKANANSQEKHNLYISEAELQMHEAWMPLWAKPQIYFQSMVMGGIKNADEIAFGGEIEIENFPTHMIEAWSKNLVPFFDYVQTPKFQQARMPTVYSNSNGRLQYQRSGPPENGRLSRRTSSGSLDTVTENGASHAEHHTSIKETSLNGPNMPL</sequence>
<evidence type="ECO:0000259" key="4">
    <source>
        <dbReference type="Pfam" id="PF21034"/>
    </source>
</evidence>
<dbReference type="EMBL" id="JBBPBM010001296">
    <property type="protein sequence ID" value="KAK8485322.1"/>
    <property type="molecule type" value="Genomic_DNA"/>
</dbReference>
<feature type="region of interest" description="Disordered" evidence="2">
    <location>
        <begin position="768"/>
        <end position="824"/>
    </location>
</feature>
<organism evidence="5 6">
    <name type="scientific">Hibiscus sabdariffa</name>
    <name type="common">roselle</name>
    <dbReference type="NCBI Taxonomy" id="183260"/>
    <lineage>
        <taxon>Eukaryota</taxon>
        <taxon>Viridiplantae</taxon>
        <taxon>Streptophyta</taxon>
        <taxon>Embryophyta</taxon>
        <taxon>Tracheophyta</taxon>
        <taxon>Spermatophyta</taxon>
        <taxon>Magnoliopsida</taxon>
        <taxon>eudicotyledons</taxon>
        <taxon>Gunneridae</taxon>
        <taxon>Pentapetalae</taxon>
        <taxon>rosids</taxon>
        <taxon>malvids</taxon>
        <taxon>Malvales</taxon>
        <taxon>Malvaceae</taxon>
        <taxon>Malvoideae</taxon>
        <taxon>Hibiscus</taxon>
    </lineage>
</organism>
<dbReference type="Proteomes" id="UP001472677">
    <property type="component" value="Unassembled WGS sequence"/>
</dbReference>
<dbReference type="InterPro" id="IPR022175">
    <property type="entry name" value="BCAS3_dom"/>
</dbReference>
<dbReference type="InterPro" id="IPR036322">
    <property type="entry name" value="WD40_repeat_dom_sf"/>
</dbReference>